<proteinExistence type="predicted"/>
<protein>
    <submittedName>
        <fullName evidence="1">Uncharacterized protein</fullName>
    </submittedName>
</protein>
<accession>A0AAD7X2E7</accession>
<gene>
    <name evidence="1" type="ORF">AAFF_G00225310</name>
</gene>
<evidence type="ECO:0000313" key="2">
    <source>
        <dbReference type="Proteomes" id="UP001221898"/>
    </source>
</evidence>
<organism evidence="1 2">
    <name type="scientific">Aldrovandia affinis</name>
    <dbReference type="NCBI Taxonomy" id="143900"/>
    <lineage>
        <taxon>Eukaryota</taxon>
        <taxon>Metazoa</taxon>
        <taxon>Chordata</taxon>
        <taxon>Craniata</taxon>
        <taxon>Vertebrata</taxon>
        <taxon>Euteleostomi</taxon>
        <taxon>Actinopterygii</taxon>
        <taxon>Neopterygii</taxon>
        <taxon>Teleostei</taxon>
        <taxon>Notacanthiformes</taxon>
        <taxon>Halosauridae</taxon>
        <taxon>Aldrovandia</taxon>
    </lineage>
</organism>
<evidence type="ECO:0000313" key="1">
    <source>
        <dbReference type="EMBL" id="KAJ8417688.1"/>
    </source>
</evidence>
<reference evidence="1" key="1">
    <citation type="journal article" date="2023" name="Science">
        <title>Genome structures resolve the early diversification of teleost fishes.</title>
        <authorList>
            <person name="Parey E."/>
            <person name="Louis A."/>
            <person name="Montfort J."/>
            <person name="Bouchez O."/>
            <person name="Roques C."/>
            <person name="Iampietro C."/>
            <person name="Lluch J."/>
            <person name="Castinel A."/>
            <person name="Donnadieu C."/>
            <person name="Desvignes T."/>
            <person name="Floi Bucao C."/>
            <person name="Jouanno E."/>
            <person name="Wen M."/>
            <person name="Mejri S."/>
            <person name="Dirks R."/>
            <person name="Jansen H."/>
            <person name="Henkel C."/>
            <person name="Chen W.J."/>
            <person name="Zahm M."/>
            <person name="Cabau C."/>
            <person name="Klopp C."/>
            <person name="Thompson A.W."/>
            <person name="Robinson-Rechavi M."/>
            <person name="Braasch I."/>
            <person name="Lecointre G."/>
            <person name="Bobe J."/>
            <person name="Postlethwait J.H."/>
            <person name="Berthelot C."/>
            <person name="Roest Crollius H."/>
            <person name="Guiguen Y."/>
        </authorList>
    </citation>
    <scope>NUCLEOTIDE SEQUENCE</scope>
    <source>
        <strain evidence="1">NC1722</strain>
    </source>
</reference>
<keyword evidence="2" id="KW-1185">Reference proteome</keyword>
<comment type="caution">
    <text evidence="1">The sequence shown here is derived from an EMBL/GenBank/DDBJ whole genome shotgun (WGS) entry which is preliminary data.</text>
</comment>
<sequence>MGLERLTLEANRCWLWRSGKVEPLACFCPGTEGSVRNPPSPKNEKLSQDRLIMHVQPKPPHVSICCSSDLAAAVKHIANQMWRRVYPPPDAPVTRRRQAERRLWSARQAYFRSPRSEHSPLSWENLNEMPRPCLLHSNERLSTS</sequence>
<name>A0AAD7X2E7_9TELE</name>
<dbReference type="EMBL" id="JAINUG010000003">
    <property type="protein sequence ID" value="KAJ8417688.1"/>
    <property type="molecule type" value="Genomic_DNA"/>
</dbReference>
<dbReference type="Proteomes" id="UP001221898">
    <property type="component" value="Unassembled WGS sequence"/>
</dbReference>
<dbReference type="AlphaFoldDB" id="A0AAD7X2E7"/>